<feature type="compositionally biased region" description="Pro residues" evidence="1">
    <location>
        <begin position="44"/>
        <end position="69"/>
    </location>
</feature>
<feature type="transmembrane region" description="Helical" evidence="2">
    <location>
        <begin position="365"/>
        <end position="381"/>
    </location>
</feature>
<dbReference type="InterPro" id="IPR019286">
    <property type="entry name" value="DUF2339_TM"/>
</dbReference>
<feature type="transmembrane region" description="Helical" evidence="2">
    <location>
        <begin position="659"/>
        <end position="682"/>
    </location>
</feature>
<sequence>MVVLAVLLMDARKRLAALERKVREAELADEGLMWRAAAIAEPPAEAPPARPSPWQAPEPEPQPQQPQPFPAAQAQEGARPAVEPLAEAAPVVTETDRGEAVAPPQPAPRWQAMRPSISFEDLFGRKLPIWAGGITLLVAAVLLVKYSIDAGLLSPPVRIVLGLLFGGGLIAGAELARRRAELVQDARISQSLAGAGLGSLYAATLAAANLYGLIGPGTAFAALAAITALAMGLALRFGAPSAVLGLVGGLATPAVIQAGEPNVPLLAGYIAVVVGGLTLLSRSQRWIWLGLGALIGGAGWSLLMILMGNLVSLSMLAVGLLVLLLGIGLPVLAAGERHSVALRIGAAVVAALQLALLVATGDFAPLSWGLYGLLSVAFIWLTGRTPALRQGMAVPLLAALALAGIWPDPDPALFRIVIAGIVLLYGGSALWRLWRTEGSLLEAGSIAAIAVAGYGVCHWQFYDGAPGQDGAFALLAGGFALLPALGAALGWNDARRHQDIRFALLASTAGLLVVIAALMGLPGWSLPVGIAIVSAVLLGIAVKAEDRWLPRGAQGFLAMAVAALFATGATDTELARLVATEPHAHPAQAVARWGMATLAAALLAWRHLGARAGVALQLVAVLLGYGLAAQILPAPWLAIASALTMLALAEVMRRQGGRLLVPALATAAGLAALWAMSPFMLWLHPALVSLYGEPMLASALPALRPMLQHLLVPALIAGVTVWRLRDGLPRPGWMLAMAQIGTLAAIGVHILYKQIFAIADMDAFVRLGLAERTLWQAALIGAGVLLWRALGQRPAALALIGAGLAHNLVYTLLLHDPLWSAQAVGPLPVANLLLPAFGIAFAAPVLAERIAPEQAARFRRPRDLLWMAVILLFAYASLRQLFSGTLLTGTAIGPAENIGWSVLAISIAIGFLLWGIRQGLRDWRIASLLLMLLAVGKVFLIDASGLEGLLRIASFLALGFSLIGIGWLYSRYLKPDGLKPDSAVSP</sequence>
<proteinExistence type="predicted"/>
<comment type="caution">
    <text evidence="3">The sequence shown here is derived from an EMBL/GenBank/DDBJ whole genome shotgun (WGS) entry which is preliminary data.</text>
</comment>
<keyword evidence="2" id="KW-0472">Membrane</keyword>
<feature type="transmembrane region" description="Helical" evidence="2">
    <location>
        <begin position="500"/>
        <end position="518"/>
    </location>
</feature>
<feature type="transmembrane region" description="Helical" evidence="2">
    <location>
        <begin position="702"/>
        <end position="722"/>
    </location>
</feature>
<feature type="transmembrane region" description="Helical" evidence="2">
    <location>
        <begin position="772"/>
        <end position="790"/>
    </location>
</feature>
<feature type="transmembrane region" description="Helical" evidence="2">
    <location>
        <begin position="262"/>
        <end position="280"/>
    </location>
</feature>
<feature type="transmembrane region" description="Helical" evidence="2">
    <location>
        <begin position="237"/>
        <end position="256"/>
    </location>
</feature>
<feature type="compositionally biased region" description="Low complexity" evidence="1">
    <location>
        <begin position="70"/>
        <end position="80"/>
    </location>
</feature>
<feature type="transmembrane region" description="Helical" evidence="2">
    <location>
        <begin position="340"/>
        <end position="359"/>
    </location>
</feature>
<feature type="transmembrane region" description="Helical" evidence="2">
    <location>
        <begin position="159"/>
        <end position="176"/>
    </location>
</feature>
<dbReference type="PIRSF" id="PIRSF035905">
    <property type="entry name" value="UCP035905_mp"/>
    <property type="match status" value="1"/>
</dbReference>
<feature type="transmembrane region" description="Helical" evidence="2">
    <location>
        <begin position="833"/>
        <end position="851"/>
    </location>
</feature>
<feature type="transmembrane region" description="Helical" evidence="2">
    <location>
        <begin position="127"/>
        <end position="147"/>
    </location>
</feature>
<accession>A0A7W6FMU9</accession>
<evidence type="ECO:0000313" key="3">
    <source>
        <dbReference type="EMBL" id="MBB3924431.1"/>
    </source>
</evidence>
<feature type="region of interest" description="Disordered" evidence="1">
    <location>
        <begin position="43"/>
        <end position="80"/>
    </location>
</feature>
<keyword evidence="4" id="KW-1185">Reference proteome</keyword>
<dbReference type="Pfam" id="PF10101">
    <property type="entry name" value="DUF2339"/>
    <property type="match status" value="2"/>
</dbReference>
<dbReference type="AlphaFoldDB" id="A0A7W6FMU9"/>
<dbReference type="PANTHER" id="PTHR38434:SF1">
    <property type="entry name" value="BLL2549 PROTEIN"/>
    <property type="match status" value="1"/>
</dbReference>
<evidence type="ECO:0000313" key="4">
    <source>
        <dbReference type="Proteomes" id="UP000571950"/>
    </source>
</evidence>
<protein>
    <submittedName>
        <fullName evidence="3">Putative membrane protein</fullName>
    </submittedName>
</protein>
<dbReference type="Proteomes" id="UP000571950">
    <property type="component" value="Unassembled WGS sequence"/>
</dbReference>
<dbReference type="EMBL" id="JACIDT010000001">
    <property type="protein sequence ID" value="MBB3924431.1"/>
    <property type="molecule type" value="Genomic_DNA"/>
</dbReference>
<feature type="transmembrane region" description="Helical" evidence="2">
    <location>
        <begin position="313"/>
        <end position="333"/>
    </location>
</feature>
<feature type="transmembrane region" description="Helical" evidence="2">
    <location>
        <begin position="949"/>
        <end position="969"/>
    </location>
</feature>
<feature type="transmembrane region" description="Helical" evidence="2">
    <location>
        <begin position="473"/>
        <end position="491"/>
    </location>
</feature>
<feature type="transmembrane region" description="Helical" evidence="2">
    <location>
        <begin position="923"/>
        <end position="943"/>
    </location>
</feature>
<feature type="transmembrane region" description="Helical" evidence="2">
    <location>
        <begin position="898"/>
        <end position="916"/>
    </location>
</feature>
<feature type="transmembrane region" description="Helical" evidence="2">
    <location>
        <begin position="734"/>
        <end position="752"/>
    </location>
</feature>
<name>A0A7W6FMU9_9SPHN</name>
<keyword evidence="2" id="KW-0812">Transmembrane</keyword>
<evidence type="ECO:0000256" key="1">
    <source>
        <dbReference type="SAM" id="MobiDB-lite"/>
    </source>
</evidence>
<feature type="transmembrane region" description="Helical" evidence="2">
    <location>
        <begin position="287"/>
        <end position="307"/>
    </location>
</feature>
<feature type="transmembrane region" description="Helical" evidence="2">
    <location>
        <begin position="412"/>
        <end position="433"/>
    </location>
</feature>
<feature type="transmembrane region" description="Helical" evidence="2">
    <location>
        <begin position="388"/>
        <end position="406"/>
    </location>
</feature>
<keyword evidence="2" id="KW-1133">Transmembrane helix</keyword>
<dbReference type="InterPro" id="IPR014600">
    <property type="entry name" value="UCP035905_mem"/>
</dbReference>
<evidence type="ECO:0000256" key="2">
    <source>
        <dbReference type="SAM" id="Phobius"/>
    </source>
</evidence>
<feature type="transmembrane region" description="Helical" evidence="2">
    <location>
        <begin position="863"/>
        <end position="878"/>
    </location>
</feature>
<feature type="transmembrane region" description="Helical" evidence="2">
    <location>
        <begin position="440"/>
        <end position="461"/>
    </location>
</feature>
<reference evidence="3 4" key="1">
    <citation type="submission" date="2020-08" db="EMBL/GenBank/DDBJ databases">
        <title>Genomic Encyclopedia of Type Strains, Phase IV (KMG-IV): sequencing the most valuable type-strain genomes for metagenomic binning, comparative biology and taxonomic classification.</title>
        <authorList>
            <person name="Goeker M."/>
        </authorList>
    </citation>
    <scope>NUCLEOTIDE SEQUENCE [LARGE SCALE GENOMIC DNA]</scope>
    <source>
        <strain evidence="3 4">DSM 26189</strain>
    </source>
</reference>
<feature type="transmembrane region" description="Helical" evidence="2">
    <location>
        <begin position="795"/>
        <end position="813"/>
    </location>
</feature>
<organism evidence="3 4">
    <name type="scientific">Sphingobium jiangsuense</name>
    <dbReference type="NCBI Taxonomy" id="870476"/>
    <lineage>
        <taxon>Bacteria</taxon>
        <taxon>Pseudomonadati</taxon>
        <taxon>Pseudomonadota</taxon>
        <taxon>Alphaproteobacteria</taxon>
        <taxon>Sphingomonadales</taxon>
        <taxon>Sphingomonadaceae</taxon>
        <taxon>Sphingobium</taxon>
    </lineage>
</organism>
<feature type="transmembrane region" description="Helical" evidence="2">
    <location>
        <begin position="188"/>
        <end position="207"/>
    </location>
</feature>
<dbReference type="PANTHER" id="PTHR38434">
    <property type="entry name" value="BLL2549 PROTEIN"/>
    <property type="match status" value="1"/>
</dbReference>
<feature type="transmembrane region" description="Helical" evidence="2">
    <location>
        <begin position="213"/>
        <end position="230"/>
    </location>
</feature>
<feature type="transmembrane region" description="Helical" evidence="2">
    <location>
        <begin position="524"/>
        <end position="542"/>
    </location>
</feature>
<feature type="transmembrane region" description="Helical" evidence="2">
    <location>
        <begin position="549"/>
        <end position="569"/>
    </location>
</feature>
<gene>
    <name evidence="3" type="ORF">GGR43_000125</name>
</gene>